<dbReference type="OrthoDB" id="29285at2157"/>
<reference evidence="5" key="3">
    <citation type="submission" date="2022-09" db="EMBL/GenBank/DDBJ databases">
        <title>Complete genome sequence of Vulcanisaeta souniana.</title>
        <authorList>
            <person name="Kato S."/>
            <person name="Itoh T."/>
            <person name="Ohkuma M."/>
        </authorList>
    </citation>
    <scope>NUCLEOTIDE SEQUENCE [LARGE SCALE GENOMIC DNA]</scope>
    <source>
        <strain evidence="5">JCM 11219</strain>
    </source>
</reference>
<evidence type="ECO:0000313" key="4">
    <source>
        <dbReference type="Proteomes" id="UP000657075"/>
    </source>
</evidence>
<dbReference type="AlphaFoldDB" id="A0A830EB59"/>
<dbReference type="EMBL" id="BMNM01000008">
    <property type="protein sequence ID" value="GGI82230.1"/>
    <property type="molecule type" value="Genomic_DNA"/>
</dbReference>
<feature type="transmembrane region" description="Helical" evidence="1">
    <location>
        <begin position="99"/>
        <end position="118"/>
    </location>
</feature>
<gene>
    <name evidence="3" type="ORF">GCM10007112_18740</name>
    <name evidence="2" type="ORF">Vsou_18650</name>
</gene>
<feature type="transmembrane region" description="Helical" evidence="1">
    <location>
        <begin position="138"/>
        <end position="164"/>
    </location>
</feature>
<reference evidence="2" key="4">
    <citation type="journal article" date="2023" name="Microbiol. Resour. Announc.">
        <title>Complete Genome Sequence of Vulcanisaeta souniana Strain IC-059, a Hyperthermophilic Archaeon Isolated from Hot Spring Water in Japan.</title>
        <authorList>
            <person name="Kato S."/>
            <person name="Itoh T."/>
            <person name="Wu L."/>
            <person name="Ma J."/>
            <person name="Ohkuma M."/>
        </authorList>
    </citation>
    <scope>NUCLEOTIDE SEQUENCE</scope>
    <source>
        <strain evidence="2">JCM 11219</strain>
    </source>
</reference>
<proteinExistence type="predicted"/>
<feature type="transmembrane region" description="Helical" evidence="1">
    <location>
        <begin position="29"/>
        <end position="46"/>
    </location>
</feature>
<evidence type="ECO:0000313" key="2">
    <source>
        <dbReference type="EMBL" id="BDR92772.1"/>
    </source>
</evidence>
<dbReference type="Proteomes" id="UP000657075">
    <property type="component" value="Unassembled WGS sequence"/>
</dbReference>
<evidence type="ECO:0000313" key="5">
    <source>
        <dbReference type="Proteomes" id="UP001060771"/>
    </source>
</evidence>
<name>A0A830EB59_9CREN</name>
<dbReference type="GeneID" id="76207405"/>
<reference evidence="3" key="1">
    <citation type="journal article" date="2014" name="Int. J. Syst. Evol. Microbiol.">
        <title>Complete genome sequence of Corynebacterium casei LMG S-19264T (=DSM 44701T), isolated from a smear-ripened cheese.</title>
        <authorList>
            <consortium name="US DOE Joint Genome Institute (JGI-PGF)"/>
            <person name="Walter F."/>
            <person name="Albersmeier A."/>
            <person name="Kalinowski J."/>
            <person name="Ruckert C."/>
        </authorList>
    </citation>
    <scope>NUCLEOTIDE SEQUENCE</scope>
    <source>
        <strain evidence="3">JCM 11219</strain>
    </source>
</reference>
<evidence type="ECO:0000256" key="1">
    <source>
        <dbReference type="SAM" id="Phobius"/>
    </source>
</evidence>
<keyword evidence="1" id="KW-1133">Transmembrane helix</keyword>
<feature type="transmembrane region" description="Helical" evidence="1">
    <location>
        <begin position="7"/>
        <end position="23"/>
    </location>
</feature>
<keyword evidence="1" id="KW-0812">Transmembrane</keyword>
<dbReference type="Proteomes" id="UP001060771">
    <property type="component" value="Chromosome"/>
</dbReference>
<organism evidence="3 4">
    <name type="scientific">Vulcanisaeta souniana JCM 11219</name>
    <dbReference type="NCBI Taxonomy" id="1293586"/>
    <lineage>
        <taxon>Archaea</taxon>
        <taxon>Thermoproteota</taxon>
        <taxon>Thermoprotei</taxon>
        <taxon>Thermoproteales</taxon>
        <taxon>Thermoproteaceae</taxon>
        <taxon>Vulcanisaeta</taxon>
    </lineage>
</organism>
<accession>A0A830EB59</accession>
<keyword evidence="1" id="KW-0472">Membrane</keyword>
<feature type="transmembrane region" description="Helical" evidence="1">
    <location>
        <begin position="53"/>
        <end position="69"/>
    </location>
</feature>
<dbReference type="EMBL" id="AP026830">
    <property type="protein sequence ID" value="BDR92772.1"/>
    <property type="molecule type" value="Genomic_DNA"/>
</dbReference>
<protein>
    <submittedName>
        <fullName evidence="3">Uncharacterized protein</fullName>
    </submittedName>
</protein>
<dbReference type="RefSeq" id="WP_054843574.1">
    <property type="nucleotide sequence ID" value="NZ_AP026830.1"/>
</dbReference>
<evidence type="ECO:0000313" key="3">
    <source>
        <dbReference type="EMBL" id="GGI82230.1"/>
    </source>
</evidence>
<sequence length="169" mass="18971">MRLSNYVSYIMISIAWLFLELSIAQYSTAAFLGLLINVVSTVIISYRPTYHRYLFIVNATVLTYVGFTIPSSLAFAYSIVLVASVVIYLLLTGMLEISAMALSLFLVYLLYVIERLLSKAPIVNLLGSLIRNSGLNTSLFMAVFTWYFSLFIVSVVIILLIITLDKKIL</sequence>
<reference evidence="3" key="2">
    <citation type="submission" date="2020-09" db="EMBL/GenBank/DDBJ databases">
        <authorList>
            <person name="Sun Q."/>
            <person name="Ohkuma M."/>
        </authorList>
    </citation>
    <scope>NUCLEOTIDE SEQUENCE</scope>
    <source>
        <strain evidence="3">JCM 11219</strain>
    </source>
</reference>
<keyword evidence="5" id="KW-1185">Reference proteome</keyword>